<proteinExistence type="predicted"/>
<dbReference type="SUPFAM" id="SSF51735">
    <property type="entry name" value="NAD(P)-binding Rossmann-fold domains"/>
    <property type="match status" value="1"/>
</dbReference>
<dbReference type="AlphaFoldDB" id="A0A427XFB3"/>
<evidence type="ECO:0000313" key="1">
    <source>
        <dbReference type="EMBL" id="RSH77404.1"/>
    </source>
</evidence>
<protein>
    <submittedName>
        <fullName evidence="1">Methylglyoxal reductase (NADPH-dependent) gre2</fullName>
    </submittedName>
</protein>
<accession>A0A427XFB3</accession>
<keyword evidence="2" id="KW-1185">Reference proteome</keyword>
<comment type="caution">
    <text evidence="1">The sequence shown here is derived from an EMBL/GenBank/DDBJ whole genome shotgun (WGS) entry which is preliminary data.</text>
</comment>
<dbReference type="Proteomes" id="UP000279236">
    <property type="component" value="Unassembled WGS sequence"/>
</dbReference>
<dbReference type="RefSeq" id="XP_028472551.1">
    <property type="nucleotide sequence ID" value="XM_028619055.1"/>
</dbReference>
<dbReference type="STRING" id="105984.A0A427XFB3"/>
<evidence type="ECO:0000313" key="2">
    <source>
        <dbReference type="Proteomes" id="UP000279236"/>
    </source>
</evidence>
<sequence>MARPGAYDAAVLGVVGVVHASSKPDINNKGDPGLVIVPAICKWGVSAAALSTAQSGPTRHPHAEDEWNDAVVEQVKELGASAPPPLKYHASKVVSERALWAFFAKRQPHFDGVALLVAYVLGPPTEFSTTYGQVTASSSALIPWMTRPMGTAALSEPFYPYVDSYDAAVAALKTPAAGGERILLQAGPVFGNDFALAVQRVLHDPRLTPGNPDPVFRAQLEATAATFETTKARRMLGLAYTPKDACLDATVEGVRDVLATAKSGVRR</sequence>
<dbReference type="EMBL" id="RSCE01000016">
    <property type="protein sequence ID" value="RSH77404.1"/>
    <property type="molecule type" value="Genomic_DNA"/>
</dbReference>
<organism evidence="1 2">
    <name type="scientific">Apiotrichum porosum</name>
    <dbReference type="NCBI Taxonomy" id="105984"/>
    <lineage>
        <taxon>Eukaryota</taxon>
        <taxon>Fungi</taxon>
        <taxon>Dikarya</taxon>
        <taxon>Basidiomycota</taxon>
        <taxon>Agaricomycotina</taxon>
        <taxon>Tremellomycetes</taxon>
        <taxon>Trichosporonales</taxon>
        <taxon>Trichosporonaceae</taxon>
        <taxon>Apiotrichum</taxon>
    </lineage>
</organism>
<reference evidence="1 2" key="1">
    <citation type="submission" date="2018-11" db="EMBL/GenBank/DDBJ databases">
        <title>Genome sequence of Apiotrichum porosum DSM 27194.</title>
        <authorList>
            <person name="Aliyu H."/>
            <person name="Gorte O."/>
            <person name="Ochsenreither K."/>
        </authorList>
    </citation>
    <scope>NUCLEOTIDE SEQUENCE [LARGE SCALE GENOMIC DNA]</scope>
    <source>
        <strain evidence="1 2">DSM 27194</strain>
    </source>
</reference>
<dbReference type="Gene3D" id="3.40.50.720">
    <property type="entry name" value="NAD(P)-binding Rossmann-like Domain"/>
    <property type="match status" value="1"/>
</dbReference>
<dbReference type="OrthoDB" id="2735536at2759"/>
<dbReference type="GeneID" id="39587910"/>
<name>A0A427XFB3_9TREE</name>
<gene>
    <name evidence="1" type="primary">GRE2_3</name>
    <name evidence="1" type="ORF">EHS24_003367</name>
</gene>
<dbReference type="InterPro" id="IPR036291">
    <property type="entry name" value="NAD(P)-bd_dom_sf"/>
</dbReference>